<feature type="region of interest" description="Disordered" evidence="1">
    <location>
        <begin position="216"/>
        <end position="240"/>
    </location>
</feature>
<dbReference type="AlphaFoldDB" id="A0A2U1FQK2"/>
<sequence>MRWDAHVEGWLDGVLAALRASGLAGLVEQTVARVWERNVDRYDPVVAGDTATSLGITSSENIRTLLLREDVDAWASRGVLITSVQQALVLRAGKRRVLLMKAPDRRLDPEGPGELDWTGTRWDGESDVRRLAALDNAARYEPRLEHQAGQTWWTGLVPGDADHDPDRLHHLVLVWSGDPVRATTVGWLGVPYAGPPGTPPWLAAVEVWHHGPEDVPRPPEPLIAVPRARVAPERVQRSPR</sequence>
<evidence type="ECO:0000313" key="3">
    <source>
        <dbReference type="Proteomes" id="UP000245639"/>
    </source>
</evidence>
<organism evidence="2 3">
    <name type="scientific">Actinomycetospora cinnamomea</name>
    <dbReference type="NCBI Taxonomy" id="663609"/>
    <lineage>
        <taxon>Bacteria</taxon>
        <taxon>Bacillati</taxon>
        <taxon>Actinomycetota</taxon>
        <taxon>Actinomycetes</taxon>
        <taxon>Pseudonocardiales</taxon>
        <taxon>Pseudonocardiaceae</taxon>
        <taxon>Actinomycetospora</taxon>
    </lineage>
</organism>
<protein>
    <submittedName>
        <fullName evidence="2">Uncharacterized protein</fullName>
    </submittedName>
</protein>
<feature type="compositionally biased region" description="Basic and acidic residues" evidence="1">
    <location>
        <begin position="230"/>
        <end position="240"/>
    </location>
</feature>
<evidence type="ECO:0000313" key="2">
    <source>
        <dbReference type="EMBL" id="PVZ14424.1"/>
    </source>
</evidence>
<gene>
    <name evidence="2" type="ORF">C8D89_101289</name>
</gene>
<evidence type="ECO:0000256" key="1">
    <source>
        <dbReference type="SAM" id="MobiDB-lite"/>
    </source>
</evidence>
<dbReference type="RefSeq" id="WP_116706280.1">
    <property type="nucleotide sequence ID" value="NZ_QEKW01000001.1"/>
</dbReference>
<name>A0A2U1FQK2_9PSEU</name>
<proteinExistence type="predicted"/>
<keyword evidence="3" id="KW-1185">Reference proteome</keyword>
<dbReference type="Proteomes" id="UP000245639">
    <property type="component" value="Unassembled WGS sequence"/>
</dbReference>
<dbReference type="EMBL" id="QEKW01000001">
    <property type="protein sequence ID" value="PVZ14424.1"/>
    <property type="molecule type" value="Genomic_DNA"/>
</dbReference>
<comment type="caution">
    <text evidence="2">The sequence shown here is derived from an EMBL/GenBank/DDBJ whole genome shotgun (WGS) entry which is preliminary data.</text>
</comment>
<reference evidence="2 3" key="1">
    <citation type="submission" date="2018-04" db="EMBL/GenBank/DDBJ databases">
        <title>Genomic Encyclopedia of Type Strains, Phase IV (KMG-IV): sequencing the most valuable type-strain genomes for metagenomic binning, comparative biology and taxonomic classification.</title>
        <authorList>
            <person name="Goeker M."/>
        </authorList>
    </citation>
    <scope>NUCLEOTIDE SEQUENCE [LARGE SCALE GENOMIC DNA]</scope>
    <source>
        <strain evidence="2 3">DSM 45771</strain>
    </source>
</reference>
<dbReference type="OrthoDB" id="3346899at2"/>
<accession>A0A2U1FQK2</accession>